<sequence length="100" mass="11198">MRDPNRHSHSKCSDTKPEKSSRYNAYPKVSYDLILRGIQHTCWPHDRYGAGPPSSPSSKDPGNCNNLSMLVVRVLGVVEKLHHTPRVPFNFDSSISHISG</sequence>
<feature type="region of interest" description="Disordered" evidence="1">
    <location>
        <begin position="1"/>
        <end position="24"/>
    </location>
</feature>
<proteinExistence type="predicted"/>
<dbReference type="AlphaFoldDB" id="A0AAV2D1M2"/>
<gene>
    <name evidence="2" type="ORF">LTRI10_LOCUS9653</name>
</gene>
<evidence type="ECO:0000313" key="3">
    <source>
        <dbReference type="Proteomes" id="UP001497516"/>
    </source>
</evidence>
<dbReference type="EMBL" id="OZ034814">
    <property type="protein sequence ID" value="CAL1362851.1"/>
    <property type="molecule type" value="Genomic_DNA"/>
</dbReference>
<accession>A0AAV2D1M2</accession>
<evidence type="ECO:0000256" key="1">
    <source>
        <dbReference type="SAM" id="MobiDB-lite"/>
    </source>
</evidence>
<protein>
    <submittedName>
        <fullName evidence="2">Uncharacterized protein</fullName>
    </submittedName>
</protein>
<reference evidence="2 3" key="1">
    <citation type="submission" date="2024-04" db="EMBL/GenBank/DDBJ databases">
        <authorList>
            <person name="Fracassetti M."/>
        </authorList>
    </citation>
    <scope>NUCLEOTIDE SEQUENCE [LARGE SCALE GENOMIC DNA]</scope>
</reference>
<name>A0AAV2D1M2_9ROSI</name>
<dbReference type="Proteomes" id="UP001497516">
    <property type="component" value="Chromosome 10"/>
</dbReference>
<feature type="compositionally biased region" description="Basic and acidic residues" evidence="1">
    <location>
        <begin position="1"/>
        <end position="21"/>
    </location>
</feature>
<organism evidence="2 3">
    <name type="scientific">Linum trigynum</name>
    <dbReference type="NCBI Taxonomy" id="586398"/>
    <lineage>
        <taxon>Eukaryota</taxon>
        <taxon>Viridiplantae</taxon>
        <taxon>Streptophyta</taxon>
        <taxon>Embryophyta</taxon>
        <taxon>Tracheophyta</taxon>
        <taxon>Spermatophyta</taxon>
        <taxon>Magnoliopsida</taxon>
        <taxon>eudicotyledons</taxon>
        <taxon>Gunneridae</taxon>
        <taxon>Pentapetalae</taxon>
        <taxon>rosids</taxon>
        <taxon>fabids</taxon>
        <taxon>Malpighiales</taxon>
        <taxon>Linaceae</taxon>
        <taxon>Linum</taxon>
    </lineage>
</organism>
<evidence type="ECO:0000313" key="2">
    <source>
        <dbReference type="EMBL" id="CAL1362851.1"/>
    </source>
</evidence>
<keyword evidence="3" id="KW-1185">Reference proteome</keyword>